<sequence>MARPLHDSLATHMSRVVVKMAWDYWFTQDEILQFDTAAASTSRTSDRGKTASSGCCGRHVKKAAAVPTLDNLPHELILEIGKSLTASSNIYHLMQTCRTMRAILDKQLYSTAVRGSHRLKLVQMYNHAAVRRLLATAALAVDLEFYRYVGHGFVECTQMLNVAIELKDEPMVRLLVEAGCSLFCVRISPAAAQRTALGRLLKERGVPGRPTGAPTGWEWMMEPFTAGRPVVSVSRVPIDADEVDYTSLVRWELPL</sequence>
<comment type="caution">
    <text evidence="1">The sequence shown here is derived from an EMBL/GenBank/DDBJ whole genome shotgun (WGS) entry which is preliminary data.</text>
</comment>
<evidence type="ECO:0000313" key="1">
    <source>
        <dbReference type="EMBL" id="KAA8903271.1"/>
    </source>
</evidence>
<proteinExistence type="predicted"/>
<dbReference type="Proteomes" id="UP000326924">
    <property type="component" value="Unassembled WGS sequence"/>
</dbReference>
<dbReference type="CDD" id="cd09917">
    <property type="entry name" value="F-box_SF"/>
    <property type="match status" value="1"/>
</dbReference>
<name>A0A5J5EV89_9PEZI</name>
<dbReference type="EMBL" id="VXIS01000120">
    <property type="protein sequence ID" value="KAA8903271.1"/>
    <property type="molecule type" value="Genomic_DNA"/>
</dbReference>
<gene>
    <name evidence="1" type="ORF">FN846DRAFT_919979</name>
</gene>
<accession>A0A5J5EV89</accession>
<reference evidence="1 2" key="1">
    <citation type="submission" date="2019-09" db="EMBL/GenBank/DDBJ databases">
        <title>Draft genome of the ectomycorrhizal ascomycete Sphaerosporella brunnea.</title>
        <authorList>
            <consortium name="DOE Joint Genome Institute"/>
            <person name="Benucci G.M."/>
            <person name="Marozzi G."/>
            <person name="Antonielli L."/>
            <person name="Sanchez S."/>
            <person name="Marco P."/>
            <person name="Wang X."/>
            <person name="Falini L.B."/>
            <person name="Barry K."/>
            <person name="Haridas S."/>
            <person name="Lipzen A."/>
            <person name="Labutti K."/>
            <person name="Grigoriev I.V."/>
            <person name="Murat C."/>
            <person name="Martin F."/>
            <person name="Albertini E."/>
            <person name="Donnini D."/>
            <person name="Bonito G."/>
        </authorList>
    </citation>
    <scope>NUCLEOTIDE SEQUENCE [LARGE SCALE GENOMIC DNA]</scope>
    <source>
        <strain evidence="1 2">Sb_GMNB300</strain>
    </source>
</reference>
<organism evidence="1 2">
    <name type="scientific">Sphaerosporella brunnea</name>
    <dbReference type="NCBI Taxonomy" id="1250544"/>
    <lineage>
        <taxon>Eukaryota</taxon>
        <taxon>Fungi</taxon>
        <taxon>Dikarya</taxon>
        <taxon>Ascomycota</taxon>
        <taxon>Pezizomycotina</taxon>
        <taxon>Pezizomycetes</taxon>
        <taxon>Pezizales</taxon>
        <taxon>Pyronemataceae</taxon>
        <taxon>Sphaerosporella</taxon>
    </lineage>
</organism>
<dbReference type="InParanoid" id="A0A5J5EV89"/>
<dbReference type="AlphaFoldDB" id="A0A5J5EV89"/>
<evidence type="ECO:0000313" key="2">
    <source>
        <dbReference type="Proteomes" id="UP000326924"/>
    </source>
</evidence>
<dbReference type="OrthoDB" id="76567at2759"/>
<protein>
    <submittedName>
        <fullName evidence="1">Uncharacterized protein</fullName>
    </submittedName>
</protein>
<keyword evidence="2" id="KW-1185">Reference proteome</keyword>